<dbReference type="InterPro" id="IPR036047">
    <property type="entry name" value="F-box-like_dom_sf"/>
</dbReference>
<dbReference type="PROSITE" id="PS50181">
    <property type="entry name" value="FBOX"/>
    <property type="match status" value="2"/>
</dbReference>
<dbReference type="EMBL" id="CAADRP010002196">
    <property type="protein sequence ID" value="VFU63248.1"/>
    <property type="molecule type" value="Genomic_DNA"/>
</dbReference>
<evidence type="ECO:0000313" key="2">
    <source>
        <dbReference type="EMBL" id="VFU63248.1"/>
    </source>
</evidence>
<dbReference type="SUPFAM" id="SSF81383">
    <property type="entry name" value="F-box domain"/>
    <property type="match status" value="4"/>
</dbReference>
<dbReference type="Gene3D" id="1.20.1280.50">
    <property type="match status" value="1"/>
</dbReference>
<feature type="domain" description="F-box" evidence="1">
    <location>
        <begin position="962"/>
        <end position="1008"/>
    </location>
</feature>
<dbReference type="Pfam" id="PF00646">
    <property type="entry name" value="F-box"/>
    <property type="match status" value="2"/>
</dbReference>
<dbReference type="Pfam" id="PF14299">
    <property type="entry name" value="PP2"/>
    <property type="match status" value="4"/>
</dbReference>
<dbReference type="AlphaFoldDB" id="A0A6N2N947"/>
<dbReference type="PANTHER" id="PTHR32278">
    <property type="entry name" value="F-BOX DOMAIN-CONTAINING PROTEIN"/>
    <property type="match status" value="1"/>
</dbReference>
<dbReference type="PANTHER" id="PTHR32278:SF143">
    <property type="entry name" value="F-BOX PROTEIN PP2-B1"/>
    <property type="match status" value="1"/>
</dbReference>
<dbReference type="SMART" id="SM00256">
    <property type="entry name" value="FBOX"/>
    <property type="match status" value="4"/>
</dbReference>
<reference evidence="2" key="1">
    <citation type="submission" date="2019-03" db="EMBL/GenBank/DDBJ databases">
        <authorList>
            <person name="Mank J."/>
            <person name="Almeida P."/>
        </authorList>
    </citation>
    <scope>NUCLEOTIDE SEQUENCE</scope>
    <source>
        <strain evidence="2">78183</strain>
    </source>
</reference>
<name>A0A6N2N947_SALVM</name>
<dbReference type="InterPro" id="IPR001810">
    <property type="entry name" value="F-box_dom"/>
</dbReference>
<gene>
    <name evidence="2" type="ORF">SVIM_LOCUS481374</name>
</gene>
<proteinExistence type="predicted"/>
<evidence type="ECO:0000259" key="1">
    <source>
        <dbReference type="PROSITE" id="PS50181"/>
    </source>
</evidence>
<sequence>MPIPFSNLSSNTDSAGRKNLIHSKILGISEEMPLNELPEGCIANALSFTTPQDVGRLSAVSPIFMSAAVSDVVWERFLPRDLESILSTSPDGSRLLASAASKKELYFSLCENPVLVDNGRKSFSLEKKSGKKCCRLSARDLLITWGDAPEYWTWNSDPASRFPEVAELIFVCWLEIRAKINTSMLSPTTLHTAYLVLKFSIDNIRLDGQPVEVTMKLDGEESCKRTVRWNAERRWGQVSRNARESDGHYPQERGDGWLEIELGEFLTKEGKDEELEIRVFDGSSHWKRGLIVEGIEIRPKQEELDRAVKDAQDGPLPRKWHVEADKFPTILLMLKLELQKEQSYIIELILSSVCIQNYPVLRWQKEFDFHSKTLGISEEMPLNELPEGCIANALSFTTPQDVGRLSAVSPIFMSAAVSDVVWERFLPRDLESILSTSPDGSRLLASAASKKELYFSLCENPVLVDNGRKSFSLEKKSGKKCCRLSARDLLITWGDTPEYWTWNSDPASRFPEVAELISVCWLEIRAKINTSMLSPTTLHTAYLVLKFSRDTYCYGLDDQPVEVAMKLDGEESCTRTVSWNAERRRGQERGDGWLEIELGEFFTKEGKDEELEIRVFDGSSHWKRGLIVEGIEIRPKQEELVGAGCTGWTSSSEVACRSRQASNHTMGKKGGERRDSSFHMMLPEGCLAKVLSFTCPRDACRLSVVSSLFKSAADSDIVWKSFFPHDYRSIISQSNSSLQLASVTSSMKELYLKLCDKPTLIENGRKSFSLNKPSGEKCFMLSAKSLEIAWKDFRICWRWDSDPESRFDQVAHLLRVPTLTIIGKISARMLSPATWYTAYLVFKFFTVHFGSKQKNGFSLASGFDGLSAKVSVGLVGGKTSSRTVFWDVEGWRRLQNRSNKRRCSVSSAATSNIYYPKDRGDGWLEIRLGDFFNKEGEDGDLEMIVDDNIYHVKKVKSVGEEGMSISVLPEGCIAKVLSFTGPTDACRLSIVSSLFKSAEESDAVWERFLPRDYQSIIFTSDSSVLLASLSSKKELYLRLCEKPIIIDDGKKSFSLVKKSGKKCYMLSARDLMIVWGDTPSYWRWNSDSSSRFGEVAELISVCWLEIRGRIYATMLSPETLYAAYLVFKPTEGAHGLDYQPVEVGVGVVGSENGKRNVYLASQRGQSQRHHLVRRRIGLYNRSRLVGMQEPVAARENNAQNPRERGDGWLEIELGEFFCEEGEDRELEMSVQEVKGGDWKGGMIVEGIELRPKEG</sequence>
<dbReference type="CDD" id="cd22162">
    <property type="entry name" value="F-box_AtSKIP3-like"/>
    <property type="match status" value="4"/>
</dbReference>
<dbReference type="InterPro" id="IPR025886">
    <property type="entry name" value="PP2-like"/>
</dbReference>
<protein>
    <recommendedName>
        <fullName evidence="1">F-box domain-containing protein</fullName>
    </recommendedName>
</protein>
<feature type="domain" description="F-box" evidence="1">
    <location>
        <begin position="676"/>
        <end position="722"/>
    </location>
</feature>
<accession>A0A6N2N947</accession>
<organism evidence="2">
    <name type="scientific">Salix viminalis</name>
    <name type="common">Common osier</name>
    <name type="synonym">Basket willow</name>
    <dbReference type="NCBI Taxonomy" id="40686"/>
    <lineage>
        <taxon>Eukaryota</taxon>
        <taxon>Viridiplantae</taxon>
        <taxon>Streptophyta</taxon>
        <taxon>Embryophyta</taxon>
        <taxon>Tracheophyta</taxon>
        <taxon>Spermatophyta</taxon>
        <taxon>Magnoliopsida</taxon>
        <taxon>eudicotyledons</taxon>
        <taxon>Gunneridae</taxon>
        <taxon>Pentapetalae</taxon>
        <taxon>rosids</taxon>
        <taxon>fabids</taxon>
        <taxon>Malpighiales</taxon>
        <taxon>Salicaceae</taxon>
        <taxon>Saliceae</taxon>
        <taxon>Salix</taxon>
    </lineage>
</organism>